<dbReference type="PANTHER" id="PTHR47829">
    <property type="entry name" value="HYDROLASE, PUTATIVE (AFU_ORTHOLOGUE AFUA_1G12880)-RELATED"/>
    <property type="match status" value="1"/>
</dbReference>
<protein>
    <submittedName>
        <fullName evidence="2">Aminoglycoside phosphotransferase</fullName>
    </submittedName>
</protein>
<keyword evidence="2" id="KW-0808">Transferase</keyword>
<dbReference type="KEGG" id="maqu:Maq22A_2p40400"/>
<dbReference type="Gene3D" id="3.90.1200.10">
    <property type="match status" value="1"/>
</dbReference>
<evidence type="ECO:0000259" key="1">
    <source>
        <dbReference type="Pfam" id="PF01636"/>
    </source>
</evidence>
<feature type="domain" description="Aminoglycoside phosphotransferase" evidence="1">
    <location>
        <begin position="43"/>
        <end position="264"/>
    </location>
</feature>
<reference evidence="3" key="2">
    <citation type="submission" date="2015-01" db="EMBL/GenBank/DDBJ databases">
        <title>Complete genome sequence of Methylobacterium aquaticum strain 22A.</title>
        <authorList>
            <person name="Tani A."/>
            <person name="Ogura Y."/>
            <person name="Hayashi T."/>
        </authorList>
    </citation>
    <scope>NUCLEOTIDE SEQUENCE [LARGE SCALE GENOMIC DNA]</scope>
    <source>
        <strain evidence="3">MA-22A</strain>
        <plasmid evidence="3">Plasmid pMaq22A_2p DNA</plasmid>
    </source>
</reference>
<evidence type="ECO:0000313" key="2">
    <source>
        <dbReference type="EMBL" id="BAQ49880.1"/>
    </source>
</evidence>
<evidence type="ECO:0000313" key="3">
    <source>
        <dbReference type="Proteomes" id="UP000061432"/>
    </source>
</evidence>
<dbReference type="OrthoDB" id="3806873at2"/>
<name>A0A0C6G1P7_9HYPH</name>
<dbReference type="Gene3D" id="3.30.200.20">
    <property type="entry name" value="Phosphorylase Kinase, domain 1"/>
    <property type="match status" value="1"/>
</dbReference>
<dbReference type="InterPro" id="IPR002575">
    <property type="entry name" value="Aminoglycoside_PTrfase"/>
</dbReference>
<dbReference type="InterPro" id="IPR052898">
    <property type="entry name" value="ACAD10-like"/>
</dbReference>
<dbReference type="PATRIC" id="fig|270351.10.peg.7006"/>
<proteinExistence type="predicted"/>
<reference evidence="2 3" key="1">
    <citation type="journal article" date="2015" name="Genome Announc.">
        <title>Complete Genome Sequence of Methylobacterium aquaticum Strain 22A, Isolated from Racomitrium japonicum Moss.</title>
        <authorList>
            <person name="Tani A."/>
            <person name="Ogura Y."/>
            <person name="Hayashi T."/>
            <person name="Kimbara K."/>
        </authorList>
    </citation>
    <scope>NUCLEOTIDE SEQUENCE [LARGE SCALE GENOMIC DNA]</scope>
    <source>
        <strain evidence="2 3">MA-22A</strain>
        <plasmid evidence="3">Plasmid pMaq22A_2p DNA</plasmid>
    </source>
</reference>
<dbReference type="Proteomes" id="UP000061432">
    <property type="component" value="Plasmid pMaq22A_2p"/>
</dbReference>
<dbReference type="InterPro" id="IPR041726">
    <property type="entry name" value="ACAD10_11_N"/>
</dbReference>
<keyword evidence="2" id="KW-0614">Plasmid</keyword>
<sequence length="351" mass="38082">MAEPPAIGGPALVPVLPNHRFDETALRRTLAPLLPGAADGLVVRQFQGGQSNPTFHLATPGGAYVLRKKPGGTLLPSAHAVDREYRVLGALSATDVPVPRVRLYCDDPGVIGTPFYVMDYLVGRIYAERDMPGVDAGHRRAAFLDAARVLGRLHRLDPAAVGLGDYGRPGNYVGRQVARWTKQYRAADLAPEPAMDRLIAWLERHTAVPDETAIAHGDYRLGNLMLHPEEPRVIAVLDWELSTLGHPLADLAYCLLPWRTTPAEQGLVGLAVPGLPDEAEFVAAYADAVGRPVPADLDVFVVFSLFRWAAIVAGVYRRALDGNASDARAVDVAGEKFRRLARRGEEIAYGR</sequence>
<accession>A0A0C6G1P7</accession>
<dbReference type="EMBL" id="AP014706">
    <property type="protein sequence ID" value="BAQ49880.1"/>
    <property type="molecule type" value="Genomic_DNA"/>
</dbReference>
<dbReference type="AlphaFoldDB" id="A0A0C6G1P7"/>
<dbReference type="RefSeq" id="WP_060851004.1">
    <property type="nucleotide sequence ID" value="NZ_AP014706.1"/>
</dbReference>
<geneLocation type="plasmid" evidence="3">
    <name>pMaq22A_2p DNA</name>
</geneLocation>
<dbReference type="InterPro" id="IPR011009">
    <property type="entry name" value="Kinase-like_dom_sf"/>
</dbReference>
<dbReference type="CDD" id="cd05154">
    <property type="entry name" value="ACAD10_11_N-like"/>
    <property type="match status" value="1"/>
</dbReference>
<dbReference type="GO" id="GO:0016740">
    <property type="term" value="F:transferase activity"/>
    <property type="evidence" value="ECO:0007669"/>
    <property type="project" value="UniProtKB-KW"/>
</dbReference>
<gene>
    <name evidence="2" type="ORF">Maq22A_2p40400</name>
</gene>
<dbReference type="PANTHER" id="PTHR47829:SF1">
    <property type="entry name" value="HAD FAMILY PHOSPHATASE"/>
    <property type="match status" value="1"/>
</dbReference>
<dbReference type="Pfam" id="PF01636">
    <property type="entry name" value="APH"/>
    <property type="match status" value="1"/>
</dbReference>
<organism evidence="2 3">
    <name type="scientific">Methylobacterium aquaticum</name>
    <dbReference type="NCBI Taxonomy" id="270351"/>
    <lineage>
        <taxon>Bacteria</taxon>
        <taxon>Pseudomonadati</taxon>
        <taxon>Pseudomonadota</taxon>
        <taxon>Alphaproteobacteria</taxon>
        <taxon>Hyphomicrobiales</taxon>
        <taxon>Methylobacteriaceae</taxon>
        <taxon>Methylobacterium</taxon>
    </lineage>
</organism>
<dbReference type="SUPFAM" id="SSF56112">
    <property type="entry name" value="Protein kinase-like (PK-like)"/>
    <property type="match status" value="1"/>
</dbReference>